<dbReference type="Proteomes" id="UP000639772">
    <property type="component" value="Chromosome 1"/>
</dbReference>
<organism evidence="2 4">
    <name type="scientific">Vanilla planifolia</name>
    <name type="common">Vanilla</name>
    <dbReference type="NCBI Taxonomy" id="51239"/>
    <lineage>
        <taxon>Eukaryota</taxon>
        <taxon>Viridiplantae</taxon>
        <taxon>Streptophyta</taxon>
        <taxon>Embryophyta</taxon>
        <taxon>Tracheophyta</taxon>
        <taxon>Spermatophyta</taxon>
        <taxon>Magnoliopsida</taxon>
        <taxon>Liliopsida</taxon>
        <taxon>Asparagales</taxon>
        <taxon>Orchidaceae</taxon>
        <taxon>Vanilloideae</taxon>
        <taxon>Vanilleae</taxon>
        <taxon>Vanilla</taxon>
    </lineage>
</organism>
<evidence type="ECO:0000313" key="4">
    <source>
        <dbReference type="Proteomes" id="UP000636800"/>
    </source>
</evidence>
<protein>
    <submittedName>
        <fullName evidence="2">Uncharacterized protein</fullName>
    </submittedName>
</protein>
<feature type="region of interest" description="Disordered" evidence="1">
    <location>
        <begin position="28"/>
        <end position="52"/>
    </location>
</feature>
<evidence type="ECO:0000256" key="1">
    <source>
        <dbReference type="SAM" id="MobiDB-lite"/>
    </source>
</evidence>
<gene>
    <name evidence="3" type="ORF">HPP92_001865</name>
    <name evidence="2" type="ORF">HPP92_002096</name>
</gene>
<evidence type="ECO:0000313" key="2">
    <source>
        <dbReference type="EMBL" id="KAG0497405.1"/>
    </source>
</evidence>
<dbReference type="AlphaFoldDB" id="A0A835RRW8"/>
<sequence length="202" mass="22282">MDGANSDNESRSTSSFRRRSSLLEVLSRKKRKKKRWEFNPEPPIPVTGSSSSFGPSFPPMINYGVECRGWRIMPPSEDSRSSSPFSIGVLITWNHSLAVTKSHPSAVSLGSWTGYAPRMEKFDSLVESVYGSTHRVLCHLYAGGMPPSFFYRITVNIPHPSDLSPEDLLAHSAAVASSPWWICGDFNVTLHSVDVLAPTVAI</sequence>
<name>A0A835RRW8_VANPL</name>
<dbReference type="Proteomes" id="UP000636800">
    <property type="component" value="Chromosome 1"/>
</dbReference>
<comment type="caution">
    <text evidence="2">The sequence shown here is derived from an EMBL/GenBank/DDBJ whole genome shotgun (WGS) entry which is preliminary data.</text>
</comment>
<evidence type="ECO:0000313" key="5">
    <source>
        <dbReference type="Proteomes" id="UP000639772"/>
    </source>
</evidence>
<dbReference type="EMBL" id="JADCNL010000001">
    <property type="protein sequence ID" value="KAG0497405.1"/>
    <property type="molecule type" value="Genomic_DNA"/>
</dbReference>
<keyword evidence="4" id="KW-1185">Reference proteome</keyword>
<proteinExistence type="predicted"/>
<reference evidence="4 5" key="1">
    <citation type="journal article" date="2020" name="Nat. Food">
        <title>A phased Vanilla planifolia genome enables genetic improvement of flavour and production.</title>
        <authorList>
            <person name="Hasing T."/>
            <person name="Tang H."/>
            <person name="Brym M."/>
            <person name="Khazi F."/>
            <person name="Huang T."/>
            <person name="Chambers A.H."/>
        </authorList>
    </citation>
    <scope>NUCLEOTIDE SEQUENCE [LARGE SCALE GENOMIC DNA]</scope>
    <source>
        <tissue evidence="2">Leaf</tissue>
    </source>
</reference>
<accession>A0A835RRW8</accession>
<evidence type="ECO:0000313" key="3">
    <source>
        <dbReference type="EMBL" id="KAG0501793.1"/>
    </source>
</evidence>
<dbReference type="EMBL" id="JADCNM010000001">
    <property type="protein sequence ID" value="KAG0501793.1"/>
    <property type="molecule type" value="Genomic_DNA"/>
</dbReference>